<reference evidence="1" key="1">
    <citation type="submission" date="2017-05" db="EMBL/GenBank/DDBJ databases">
        <authorList>
            <consortium name="The Broad Institute Genomics Platform"/>
            <consortium name="The Broad Institute Genomic Center for Infectious Diseases"/>
            <person name="Earl A."/>
            <person name="Manson A."/>
            <person name="Schwartman J."/>
            <person name="Gilmore M."/>
            <person name="Abouelleil A."/>
            <person name="Cao P."/>
            <person name="Chapman S."/>
            <person name="Cusick C."/>
            <person name="Shea T."/>
            <person name="Young S."/>
            <person name="Neafsey D."/>
            <person name="Nusbaum C."/>
            <person name="Birren B."/>
        </authorList>
    </citation>
    <scope>NUCLEOTIDE SEQUENCE</scope>
    <source>
        <strain evidence="1">7F3_DIV0205</strain>
    </source>
</reference>
<name>A0AAQ3Y7J8_9ENTE</name>
<dbReference type="Proteomes" id="UP000194948">
    <property type="component" value="Chromosome"/>
</dbReference>
<sequence>MRELTKNEAKTVEGGLRFCFFYWKGWGFFCK</sequence>
<dbReference type="EMBL" id="CP147244">
    <property type="protein sequence ID" value="WYK01134.1"/>
    <property type="molecule type" value="Genomic_DNA"/>
</dbReference>
<keyword evidence="2" id="KW-1185">Reference proteome</keyword>
<gene>
    <name evidence="1" type="ORF">A5821_002260</name>
</gene>
<accession>A0AAQ3Y7J8</accession>
<evidence type="ECO:0000313" key="1">
    <source>
        <dbReference type="EMBL" id="WYK01134.1"/>
    </source>
</evidence>
<dbReference type="AlphaFoldDB" id="A0AAQ3Y7J8"/>
<organism evidence="1 2">
    <name type="scientific">Candidatus Enterococcus palustris</name>
    <dbReference type="NCBI Taxonomy" id="1834189"/>
    <lineage>
        <taxon>Bacteria</taxon>
        <taxon>Bacillati</taxon>
        <taxon>Bacillota</taxon>
        <taxon>Bacilli</taxon>
        <taxon>Lactobacillales</taxon>
        <taxon>Enterococcaceae</taxon>
        <taxon>Enterococcus</taxon>
    </lineage>
</organism>
<protein>
    <submittedName>
        <fullName evidence="1">Uncharacterized protein</fullName>
    </submittedName>
</protein>
<reference evidence="1" key="2">
    <citation type="submission" date="2024-03" db="EMBL/GenBank/DDBJ databases">
        <title>The Genome Sequence of Enterococcus sp. DIV0205d.</title>
        <authorList>
            <consortium name="The Broad Institute Genomics Platform"/>
            <consortium name="The Broad Institute Microbial Omics Core"/>
            <consortium name="The Broad Institute Genomic Center for Infectious Diseases"/>
            <person name="Earl A."/>
            <person name="Manson A."/>
            <person name="Gilmore M."/>
            <person name="Schwartman J."/>
            <person name="Shea T."/>
            <person name="Abouelleil A."/>
            <person name="Cao P."/>
            <person name="Chapman S."/>
            <person name="Cusick C."/>
            <person name="Young S."/>
            <person name="Neafsey D."/>
            <person name="Nusbaum C."/>
            <person name="Birren B."/>
        </authorList>
    </citation>
    <scope>NUCLEOTIDE SEQUENCE</scope>
    <source>
        <strain evidence="1">7F3_DIV0205</strain>
    </source>
</reference>
<evidence type="ECO:0000313" key="2">
    <source>
        <dbReference type="Proteomes" id="UP000194948"/>
    </source>
</evidence>
<proteinExistence type="predicted"/>